<dbReference type="Pfam" id="PF01663">
    <property type="entry name" value="Phosphodiest"/>
    <property type="match status" value="1"/>
</dbReference>
<proteinExistence type="predicted"/>
<dbReference type="EMBL" id="MTYJ01000052">
    <property type="protein sequence ID" value="OQV18186.1"/>
    <property type="molecule type" value="Genomic_DNA"/>
</dbReference>
<dbReference type="PANTHER" id="PTHR10151:SF114">
    <property type="entry name" value="ECTONUCLEOTIDE PYROPHOSPHATASE_PHOSPHODIESTERASE C27A7.3"/>
    <property type="match status" value="1"/>
</dbReference>
<dbReference type="InterPro" id="IPR044929">
    <property type="entry name" value="DNA/RNA_non-sp_Endonuclease_sf"/>
</dbReference>
<dbReference type="InterPro" id="IPR017850">
    <property type="entry name" value="Alkaline_phosphatase_core_sf"/>
</dbReference>
<keyword evidence="5" id="KW-1185">Reference proteome</keyword>
<dbReference type="InterPro" id="IPR044925">
    <property type="entry name" value="His-Me_finger_sf"/>
</dbReference>
<dbReference type="Gene3D" id="3.30.1360.180">
    <property type="match status" value="1"/>
</dbReference>
<evidence type="ECO:0000256" key="1">
    <source>
        <dbReference type="ARBA" id="ARBA00022801"/>
    </source>
</evidence>
<keyword evidence="3" id="KW-0812">Transmembrane</keyword>
<evidence type="ECO:0000313" key="4">
    <source>
        <dbReference type="EMBL" id="OQV18186.1"/>
    </source>
</evidence>
<keyword evidence="1" id="KW-0378">Hydrolase</keyword>
<accession>A0A1W0WSL0</accession>
<dbReference type="Proteomes" id="UP000192578">
    <property type="component" value="Unassembled WGS sequence"/>
</dbReference>
<reference evidence="5" key="1">
    <citation type="submission" date="2017-01" db="EMBL/GenBank/DDBJ databases">
        <title>Comparative genomics of anhydrobiosis in the tardigrade Hypsibius dujardini.</title>
        <authorList>
            <person name="Yoshida Y."/>
            <person name="Koutsovoulos G."/>
            <person name="Laetsch D."/>
            <person name="Stevens L."/>
            <person name="Kumar S."/>
            <person name="Horikawa D."/>
            <person name="Ishino K."/>
            <person name="Komine S."/>
            <person name="Tomita M."/>
            <person name="Blaxter M."/>
            <person name="Arakawa K."/>
        </authorList>
    </citation>
    <scope>NUCLEOTIDE SEQUENCE [LARGE SCALE GENOMIC DNA]</scope>
    <source>
        <strain evidence="5">Z151</strain>
    </source>
</reference>
<dbReference type="CDD" id="cd16018">
    <property type="entry name" value="Enpp"/>
    <property type="match status" value="1"/>
</dbReference>
<keyword evidence="3" id="KW-1133">Transmembrane helix</keyword>
<dbReference type="PANTHER" id="PTHR10151">
    <property type="entry name" value="ECTONUCLEOTIDE PYROPHOSPHATASE/PHOSPHODIESTERASE"/>
    <property type="match status" value="1"/>
</dbReference>
<evidence type="ECO:0000313" key="5">
    <source>
        <dbReference type="Proteomes" id="UP000192578"/>
    </source>
</evidence>
<dbReference type="GO" id="GO:0016787">
    <property type="term" value="F:hydrolase activity"/>
    <property type="evidence" value="ECO:0007669"/>
    <property type="project" value="UniProtKB-KW"/>
</dbReference>
<name>A0A1W0WSL0_HYPEX</name>
<feature type="transmembrane region" description="Helical" evidence="3">
    <location>
        <begin position="12"/>
        <end position="34"/>
    </location>
</feature>
<dbReference type="InterPro" id="IPR002591">
    <property type="entry name" value="Phosphodiest/P_Trfase"/>
</dbReference>
<dbReference type="SUPFAM" id="SSF53649">
    <property type="entry name" value="Alkaline phosphatase-like"/>
    <property type="match status" value="1"/>
</dbReference>
<sequence>MLQLSAKGHALLCGLIVTGVLLCGGLFAIGYLLYNEPYASLDVEAEYLKTGRKDTADEQSSWFHSSCSDIVESECTLRAPGDILPVVIISLDGFAANYMNLNTTPVLHKLMTCGSHAKSLRPSFPTITFPNHYSIATGLHLESHGIVDNKFFDPVLRRSFHYKDGDAGPNADPVWWKGEPLWVTAKKQGKKVNTYYWPGNEVLIRGFRADEWFHYDHNDTFDNRLDRIINRLSRPLTSRPDLIMMYYDEPDKGGHIYGINAPQVTEAIKQVDASLGRFMQGLYDRNLTQCVNLIVLSDHGMENAYCNTSVDIMAMLNHTERSGQKRGSENFITDEDFILRGHTEGGIDSRSSNVTLDTLYSALSCKAALLPNSSISALPFLLYQKKDLPRRFHYTNSPRIEPLILNVKPGFTVFQTAHPDNFCFGGRHGYDPYLQSMDSIFITHGPAFKQGVQVEPITNTELYDFFCELVGVKAAPNNGTPGALHDVLRNPLKRLSQPLGAVVVWPPDLPKTSLAVIQRQNQYCLQACSEVTGRVVGADMLLMLSDQEQKQLLDKHTSPYGPPEAASNKTEILTLVNKIVPTYLVPPEFGTTRTRKTEGTLITNVVPMYLEFRRGVWKSFWKMVGRWSNSTATGTVRRLHVYMGLVFDHNLPYGLPDDDYRMVPHLLHDDVPLPSHYFVIVSRTSKMDDRSSHRFSASHDTVAFILPHQIRKTHDCQNDEEYFLDHSATVKDVEIITGLRFFTETPIYDSIRLRLRQHTKLWL</sequence>
<evidence type="ECO:0000256" key="2">
    <source>
        <dbReference type="ARBA" id="ARBA00023180"/>
    </source>
</evidence>
<keyword evidence="2" id="KW-0325">Glycoprotein</keyword>
<gene>
    <name evidence="4" type="ORF">BV898_07776</name>
</gene>
<protein>
    <submittedName>
        <fullName evidence="4">Ectonucleotide pyrophosphatase/phosphodiesterase family member 3</fullName>
    </submittedName>
</protein>
<dbReference type="OrthoDB" id="415411at2759"/>
<dbReference type="SUPFAM" id="SSF54060">
    <property type="entry name" value="His-Me finger endonucleases"/>
    <property type="match status" value="1"/>
</dbReference>
<evidence type="ECO:0000256" key="3">
    <source>
        <dbReference type="SAM" id="Phobius"/>
    </source>
</evidence>
<dbReference type="AlphaFoldDB" id="A0A1W0WSL0"/>
<keyword evidence="3" id="KW-0472">Membrane</keyword>
<dbReference type="Gene3D" id="3.40.720.10">
    <property type="entry name" value="Alkaline Phosphatase, subunit A"/>
    <property type="match status" value="1"/>
</dbReference>
<organism evidence="4 5">
    <name type="scientific">Hypsibius exemplaris</name>
    <name type="common">Freshwater tardigrade</name>
    <dbReference type="NCBI Taxonomy" id="2072580"/>
    <lineage>
        <taxon>Eukaryota</taxon>
        <taxon>Metazoa</taxon>
        <taxon>Ecdysozoa</taxon>
        <taxon>Tardigrada</taxon>
        <taxon>Eutardigrada</taxon>
        <taxon>Parachela</taxon>
        <taxon>Hypsibioidea</taxon>
        <taxon>Hypsibiidae</taxon>
        <taxon>Hypsibius</taxon>
    </lineage>
</organism>
<comment type="caution">
    <text evidence="4">The sequence shown here is derived from an EMBL/GenBank/DDBJ whole genome shotgun (WGS) entry which is preliminary data.</text>
</comment>
<dbReference type="Gene3D" id="3.40.570.10">
    <property type="entry name" value="Extracellular Endonuclease, subunit A"/>
    <property type="match status" value="1"/>
</dbReference>